<reference evidence="4" key="1">
    <citation type="submission" date="2022-08" db="EMBL/GenBank/DDBJ databases">
        <authorList>
            <person name="Kallberg Y."/>
            <person name="Tangrot J."/>
            <person name="Rosling A."/>
        </authorList>
    </citation>
    <scope>NUCLEOTIDE SEQUENCE</scope>
    <source>
        <strain evidence="4">Wild A</strain>
    </source>
</reference>
<accession>A0A9W4SW94</accession>
<dbReference type="PANTHER" id="PTHR19211">
    <property type="entry name" value="ATP-BINDING TRANSPORT PROTEIN-RELATED"/>
    <property type="match status" value="1"/>
</dbReference>
<comment type="caution">
    <text evidence="4">The sequence shown here is derived from an EMBL/GenBank/DDBJ whole genome shotgun (WGS) entry which is preliminary data.</text>
</comment>
<keyword evidence="2" id="KW-0175">Coiled coil</keyword>
<dbReference type="PANTHER" id="PTHR19211:SF14">
    <property type="entry name" value="ATP-BINDING CASSETTE SUB-FAMILY F MEMBER 1"/>
    <property type="match status" value="1"/>
</dbReference>
<dbReference type="Pfam" id="PF00005">
    <property type="entry name" value="ABC_tran"/>
    <property type="match status" value="1"/>
</dbReference>
<evidence type="ECO:0000313" key="5">
    <source>
        <dbReference type="Proteomes" id="UP001153678"/>
    </source>
</evidence>
<dbReference type="EMBL" id="CAMKVN010003149">
    <property type="protein sequence ID" value="CAI2183856.1"/>
    <property type="molecule type" value="Genomic_DNA"/>
</dbReference>
<evidence type="ECO:0000259" key="3">
    <source>
        <dbReference type="Pfam" id="PF00005"/>
    </source>
</evidence>
<dbReference type="OrthoDB" id="6500128at2759"/>
<feature type="domain" description="ABC transporter" evidence="3">
    <location>
        <begin position="160"/>
        <end position="205"/>
    </location>
</feature>
<organism evidence="4 5">
    <name type="scientific">Funneliformis geosporum</name>
    <dbReference type="NCBI Taxonomy" id="1117311"/>
    <lineage>
        <taxon>Eukaryota</taxon>
        <taxon>Fungi</taxon>
        <taxon>Fungi incertae sedis</taxon>
        <taxon>Mucoromycota</taxon>
        <taxon>Glomeromycotina</taxon>
        <taxon>Glomeromycetes</taxon>
        <taxon>Glomerales</taxon>
        <taxon>Glomeraceae</taxon>
        <taxon>Funneliformis</taxon>
    </lineage>
</organism>
<dbReference type="InterPro" id="IPR050611">
    <property type="entry name" value="ABCF"/>
</dbReference>
<keyword evidence="5" id="KW-1185">Reference proteome</keyword>
<dbReference type="AlphaFoldDB" id="A0A9W4SW94"/>
<keyword evidence="1" id="KW-0677">Repeat</keyword>
<gene>
    <name evidence="4" type="ORF">FWILDA_LOCUS11288</name>
</gene>
<sequence length="208" mass="24548">MITHDRYLINQTANYISELSPETHNLTHFRGNYRNYLQEKERQYQRLKQMREQQEKEIKFIAKKLGDLHVKEATYKPQRRDNCKMAFNFHKERNQKNHKRIVDQLKTKKTDLVENLVEIPLMSRRKLEIDFSSDSNFDPEKILIQLQNIGKSYGDQVLFKNLFLELKPSERLVIKGVNGTGKSTLLKIVMGIIQTDEGKVSISNQVKL</sequence>
<evidence type="ECO:0000256" key="1">
    <source>
        <dbReference type="ARBA" id="ARBA00022737"/>
    </source>
</evidence>
<dbReference type="Gene3D" id="3.40.50.300">
    <property type="entry name" value="P-loop containing nucleotide triphosphate hydrolases"/>
    <property type="match status" value="2"/>
</dbReference>
<feature type="non-terminal residue" evidence="4">
    <location>
        <position position="208"/>
    </location>
</feature>
<dbReference type="InterPro" id="IPR003439">
    <property type="entry name" value="ABC_transporter-like_ATP-bd"/>
</dbReference>
<evidence type="ECO:0000313" key="4">
    <source>
        <dbReference type="EMBL" id="CAI2183856.1"/>
    </source>
</evidence>
<dbReference type="InterPro" id="IPR027417">
    <property type="entry name" value="P-loop_NTPase"/>
</dbReference>
<feature type="coiled-coil region" evidence="2">
    <location>
        <begin position="30"/>
        <end position="64"/>
    </location>
</feature>
<evidence type="ECO:0000256" key="2">
    <source>
        <dbReference type="SAM" id="Coils"/>
    </source>
</evidence>
<protein>
    <submittedName>
        <fullName evidence="4">2265_t:CDS:1</fullName>
    </submittedName>
</protein>
<dbReference type="Proteomes" id="UP001153678">
    <property type="component" value="Unassembled WGS sequence"/>
</dbReference>
<dbReference type="SUPFAM" id="SSF52540">
    <property type="entry name" value="P-loop containing nucleoside triphosphate hydrolases"/>
    <property type="match status" value="1"/>
</dbReference>
<proteinExistence type="predicted"/>
<dbReference type="GO" id="GO:0005524">
    <property type="term" value="F:ATP binding"/>
    <property type="evidence" value="ECO:0007669"/>
    <property type="project" value="InterPro"/>
</dbReference>
<feature type="non-terminal residue" evidence="4">
    <location>
        <position position="1"/>
    </location>
</feature>
<dbReference type="GO" id="GO:0016887">
    <property type="term" value="F:ATP hydrolysis activity"/>
    <property type="evidence" value="ECO:0007669"/>
    <property type="project" value="InterPro"/>
</dbReference>
<name>A0A9W4SW94_9GLOM</name>